<dbReference type="AlphaFoldDB" id="A0A345ZA21"/>
<name>A0A345ZA21_9BACT</name>
<gene>
    <name evidence="1" type="ORF">C0J27_00030</name>
</gene>
<evidence type="ECO:0000313" key="2">
    <source>
        <dbReference type="Proteomes" id="UP000254834"/>
    </source>
</evidence>
<accession>A0A345ZA21</accession>
<evidence type="ECO:0000313" key="1">
    <source>
        <dbReference type="EMBL" id="AXK60138.1"/>
    </source>
</evidence>
<protein>
    <submittedName>
        <fullName evidence="1">Uncharacterized protein</fullName>
    </submittedName>
</protein>
<keyword evidence="2" id="KW-1185">Reference proteome</keyword>
<organism evidence="1 2">
    <name type="scientific">Candidatus Chromulinivorax destructor</name>
    <dbReference type="NCBI Taxonomy" id="2066483"/>
    <lineage>
        <taxon>Bacteria</taxon>
        <taxon>Candidatus Babelota</taxon>
        <taxon>Candidatus Babeliae</taxon>
        <taxon>Candidatus Babeliales</taxon>
        <taxon>Candidatus Chromulinivoraceae</taxon>
        <taxon>Candidatus Chromulinivorax</taxon>
    </lineage>
</organism>
<reference evidence="1 2" key="1">
    <citation type="submission" date="2017-12" db="EMBL/GenBank/DDBJ databases">
        <title>Chromulinavorax destructans is a abundant pathogen of dominant heterotrophic picoflagllates.</title>
        <authorList>
            <person name="Deeg C.M."/>
            <person name="Zimmer M."/>
            <person name="Suttle C.A."/>
        </authorList>
    </citation>
    <scope>NUCLEOTIDE SEQUENCE [LARGE SCALE GENOMIC DNA]</scope>
    <source>
        <strain evidence="1 2">SeV1</strain>
    </source>
</reference>
<sequence length="180" mass="20838">MQSHNLETKETKLLKHLGNLRKMIVNHHDLDNLSEFVLHDLCGQSCFNLNKAAYFINNPDFRCLQGVSGYHEQDVKNLAGNAWDNKKLFMAHMQNSPFNQKVRSNSTVNFEKGKASEKYMADKLADELEINNPLYVTWDLKHANHGLLIYEAPEQEIIHVKDHLFDALYYLSFCPVFLKA</sequence>
<dbReference type="EMBL" id="CP025544">
    <property type="protein sequence ID" value="AXK60138.1"/>
    <property type="molecule type" value="Genomic_DNA"/>
</dbReference>
<dbReference type="OrthoDB" id="1495855at2"/>
<dbReference type="RefSeq" id="WP_115585153.1">
    <property type="nucleotide sequence ID" value="NZ_CP025544.1"/>
</dbReference>
<dbReference type="Proteomes" id="UP000254834">
    <property type="component" value="Chromosome"/>
</dbReference>
<proteinExistence type="predicted"/>
<dbReference type="KEGG" id="cdes:C0J27_00030"/>